<keyword evidence="4" id="KW-0418">Kinase</keyword>
<dbReference type="Pfam" id="PF00069">
    <property type="entry name" value="Pkinase"/>
    <property type="match status" value="2"/>
</dbReference>
<dbReference type="PANTHER" id="PTHR24345">
    <property type="entry name" value="SERINE/THREONINE-PROTEIN KINASE PLK"/>
    <property type="match status" value="1"/>
</dbReference>
<keyword evidence="5" id="KW-0067">ATP-binding</keyword>
<comment type="caution">
    <text evidence="7">The sequence shown here is derived from an EMBL/GenBank/DDBJ whole genome shotgun (WGS) entry which is preliminary data.</text>
</comment>
<keyword evidence="2" id="KW-0808">Transferase</keyword>
<feature type="domain" description="Protein kinase" evidence="6">
    <location>
        <begin position="1"/>
        <end position="202"/>
    </location>
</feature>
<dbReference type="InterPro" id="IPR000719">
    <property type="entry name" value="Prot_kinase_dom"/>
</dbReference>
<dbReference type="SUPFAM" id="SSF56112">
    <property type="entry name" value="Protein kinase-like (PK-like)"/>
    <property type="match status" value="1"/>
</dbReference>
<dbReference type="Proteomes" id="UP001610563">
    <property type="component" value="Unassembled WGS sequence"/>
</dbReference>
<organism evidence="7 8">
    <name type="scientific">Aspergillus keveii</name>
    <dbReference type="NCBI Taxonomy" id="714993"/>
    <lineage>
        <taxon>Eukaryota</taxon>
        <taxon>Fungi</taxon>
        <taxon>Dikarya</taxon>
        <taxon>Ascomycota</taxon>
        <taxon>Pezizomycotina</taxon>
        <taxon>Eurotiomycetes</taxon>
        <taxon>Eurotiomycetidae</taxon>
        <taxon>Eurotiales</taxon>
        <taxon>Aspergillaceae</taxon>
        <taxon>Aspergillus</taxon>
        <taxon>Aspergillus subgen. Nidulantes</taxon>
    </lineage>
</organism>
<evidence type="ECO:0000256" key="5">
    <source>
        <dbReference type="ARBA" id="ARBA00022840"/>
    </source>
</evidence>
<evidence type="ECO:0000313" key="7">
    <source>
        <dbReference type="EMBL" id="KAL2794384.1"/>
    </source>
</evidence>
<name>A0ABR4G6R8_9EURO</name>
<gene>
    <name evidence="7" type="ORF">BJX66DRAFT_337865</name>
</gene>
<sequence length="665" mass="75539">MPKRSGADIIGSWRPLPSSHRYEGLFVKSLGWYETERSVFIVMEHMKYGSLASHLHRPLPEEEVKHITFQVLEGLASLHESGFVHRDLKPDNILTIVGTQNYFAPEILGLNHRTVDSRTIESRYTCAVDMWSLGVTMFYMLCHSYPFKDRELLAYTQGAPFPSAHLSLHNVTRKAHAIIAALLTVDASSRPSARAALRDQWLTRFQEESRATTEEIIPSGQSEVPGHSFATISSRSWPIDSTVQLTMSKLTISEPPDAPTQTPSTAITRRRDEKHLDALRTLHDKGVELKNRLELQKAETLLRQVAEGFELVLGPNDSNTLDAKIDLGKVHNLQKRYEDAHLVFLQAAEGYAKTQGPFHKDTLMARFHVIRSLFQQGNAQNAQEDLQEVIEVQKALFGEEHKQTIHFIYLACEIYYQQEDYSAAATLLTQLLDPLRRDQGPDDLLPHVLRDLGCCQCFLQMYKEAQAAFQELVDLDTSKRLTTSVTLWNILWLVDTMCKQNIVDQAQLLRRVLESSPSQKVQRRASKLSHAIGVRLYAQWDFRAAHEFFKTAAAGRKEIYGPTHEATIESFLHLGKTLVHRGIYKGATDLFHDLEGTCKMVYGPDDRRTIICRTWLGVSFLKIGDYPIAHSHFAFAAPRLVDALGEEHEDTLECYHYLGLALLRE</sequence>
<proteinExistence type="predicted"/>
<evidence type="ECO:0000256" key="2">
    <source>
        <dbReference type="ARBA" id="ARBA00022679"/>
    </source>
</evidence>
<dbReference type="InterPro" id="IPR008271">
    <property type="entry name" value="Ser/Thr_kinase_AS"/>
</dbReference>
<keyword evidence="1" id="KW-0723">Serine/threonine-protein kinase</keyword>
<dbReference type="Pfam" id="PF13374">
    <property type="entry name" value="TPR_10"/>
    <property type="match status" value="2"/>
</dbReference>
<dbReference type="Gene3D" id="1.25.40.10">
    <property type="entry name" value="Tetratricopeptide repeat domain"/>
    <property type="match status" value="2"/>
</dbReference>
<dbReference type="SUPFAM" id="SSF48452">
    <property type="entry name" value="TPR-like"/>
    <property type="match status" value="2"/>
</dbReference>
<evidence type="ECO:0000256" key="1">
    <source>
        <dbReference type="ARBA" id="ARBA00022527"/>
    </source>
</evidence>
<evidence type="ECO:0000259" key="6">
    <source>
        <dbReference type="PROSITE" id="PS50011"/>
    </source>
</evidence>
<dbReference type="Gene3D" id="1.10.510.10">
    <property type="entry name" value="Transferase(Phosphotransferase) domain 1"/>
    <property type="match status" value="2"/>
</dbReference>
<dbReference type="InterPro" id="IPR011990">
    <property type="entry name" value="TPR-like_helical_dom_sf"/>
</dbReference>
<evidence type="ECO:0000313" key="8">
    <source>
        <dbReference type="Proteomes" id="UP001610563"/>
    </source>
</evidence>
<dbReference type="EMBL" id="JBFTWV010000045">
    <property type="protein sequence ID" value="KAL2794384.1"/>
    <property type="molecule type" value="Genomic_DNA"/>
</dbReference>
<keyword evidence="8" id="KW-1185">Reference proteome</keyword>
<dbReference type="PANTHER" id="PTHR24345:SF0">
    <property type="entry name" value="CELL CYCLE SERINE_THREONINE-PROTEIN KINASE CDC5_MSD2"/>
    <property type="match status" value="1"/>
</dbReference>
<dbReference type="PROSITE" id="PS50011">
    <property type="entry name" value="PROTEIN_KINASE_DOM"/>
    <property type="match status" value="1"/>
</dbReference>
<evidence type="ECO:0000256" key="3">
    <source>
        <dbReference type="ARBA" id="ARBA00022741"/>
    </source>
</evidence>
<accession>A0ABR4G6R8</accession>
<dbReference type="InterPro" id="IPR011009">
    <property type="entry name" value="Kinase-like_dom_sf"/>
</dbReference>
<dbReference type="PROSITE" id="PS00108">
    <property type="entry name" value="PROTEIN_KINASE_ST"/>
    <property type="match status" value="1"/>
</dbReference>
<evidence type="ECO:0000256" key="4">
    <source>
        <dbReference type="ARBA" id="ARBA00022777"/>
    </source>
</evidence>
<protein>
    <submittedName>
        <fullName evidence="7">Kinase-like domain-containing protein</fullName>
    </submittedName>
</protein>
<keyword evidence="3" id="KW-0547">Nucleotide-binding</keyword>
<reference evidence="7 8" key="1">
    <citation type="submission" date="2024-07" db="EMBL/GenBank/DDBJ databases">
        <title>Section-level genome sequencing and comparative genomics of Aspergillus sections Usti and Cavernicolus.</title>
        <authorList>
            <consortium name="Lawrence Berkeley National Laboratory"/>
            <person name="Nybo J.L."/>
            <person name="Vesth T.C."/>
            <person name="Theobald S."/>
            <person name="Frisvad J.C."/>
            <person name="Larsen T.O."/>
            <person name="Kjaerboelling I."/>
            <person name="Rothschild-Mancinelli K."/>
            <person name="Lyhne E.K."/>
            <person name="Kogle M.E."/>
            <person name="Barry K."/>
            <person name="Clum A."/>
            <person name="Na H."/>
            <person name="Ledsgaard L."/>
            <person name="Lin J."/>
            <person name="Lipzen A."/>
            <person name="Kuo A."/>
            <person name="Riley R."/>
            <person name="Mondo S."/>
            <person name="Labutti K."/>
            <person name="Haridas S."/>
            <person name="Pangalinan J."/>
            <person name="Salamov A.A."/>
            <person name="Simmons B.A."/>
            <person name="Magnuson J.K."/>
            <person name="Chen J."/>
            <person name="Drula E."/>
            <person name="Henrissat B."/>
            <person name="Wiebenga A."/>
            <person name="Lubbers R.J."/>
            <person name="Gomes A.C."/>
            <person name="Makela M.R."/>
            <person name="Stajich J."/>
            <person name="Grigoriev I.V."/>
            <person name="Mortensen U.H."/>
            <person name="De Vries R.P."/>
            <person name="Baker S.E."/>
            <person name="Andersen M.R."/>
        </authorList>
    </citation>
    <scope>NUCLEOTIDE SEQUENCE [LARGE SCALE GENOMIC DNA]</scope>
    <source>
        <strain evidence="7 8">CBS 209.92</strain>
    </source>
</reference>
<dbReference type="SMART" id="SM00220">
    <property type="entry name" value="S_TKc"/>
    <property type="match status" value="1"/>
</dbReference>